<dbReference type="Proteomes" id="UP000249633">
    <property type="component" value="Unassembled WGS sequence"/>
</dbReference>
<reference evidence="6 7" key="1">
    <citation type="submission" date="2017-08" db="EMBL/GenBank/DDBJ databases">
        <title>Infants hospitalized years apart are colonized by the same room-sourced microbial strains.</title>
        <authorList>
            <person name="Brooks B."/>
            <person name="Olm M.R."/>
            <person name="Firek B.A."/>
            <person name="Baker R."/>
            <person name="Thomas B.C."/>
            <person name="Morowitz M.J."/>
            <person name="Banfield J.F."/>
        </authorList>
    </citation>
    <scope>NUCLEOTIDE SEQUENCE [LARGE SCALE GENOMIC DNA]</scope>
    <source>
        <strain evidence="6">S2_012_000_R2_81</strain>
    </source>
</reference>
<keyword evidence="3" id="KW-0804">Transcription</keyword>
<dbReference type="GO" id="GO:0003677">
    <property type="term" value="F:DNA binding"/>
    <property type="evidence" value="ECO:0007669"/>
    <property type="project" value="UniProtKB-UniRule"/>
</dbReference>
<dbReference type="PANTHER" id="PTHR47506:SF7">
    <property type="entry name" value="TRANSCRIPTIONAL REGULATORY PROTEIN"/>
    <property type="match status" value="1"/>
</dbReference>
<evidence type="ECO:0000256" key="3">
    <source>
        <dbReference type="ARBA" id="ARBA00023163"/>
    </source>
</evidence>
<gene>
    <name evidence="6" type="ORF">DI603_05810</name>
</gene>
<dbReference type="InterPro" id="IPR011075">
    <property type="entry name" value="TetR_C"/>
</dbReference>
<dbReference type="PRINTS" id="PR00455">
    <property type="entry name" value="HTHTETR"/>
</dbReference>
<dbReference type="InterPro" id="IPR001647">
    <property type="entry name" value="HTH_TetR"/>
</dbReference>
<name>A0A2W5E0V3_9BURK</name>
<dbReference type="InterPro" id="IPR036271">
    <property type="entry name" value="Tet_transcr_reg_TetR-rel_C_sf"/>
</dbReference>
<keyword evidence="1" id="KW-0805">Transcription regulation</keyword>
<dbReference type="InterPro" id="IPR009057">
    <property type="entry name" value="Homeodomain-like_sf"/>
</dbReference>
<dbReference type="AlphaFoldDB" id="A0A2W5E0V3"/>
<evidence type="ECO:0000256" key="1">
    <source>
        <dbReference type="ARBA" id="ARBA00023015"/>
    </source>
</evidence>
<comment type="caution">
    <text evidence="6">The sequence shown here is derived from an EMBL/GenBank/DDBJ whole genome shotgun (WGS) entry which is preliminary data.</text>
</comment>
<feature type="DNA-binding region" description="H-T-H motif" evidence="4">
    <location>
        <begin position="34"/>
        <end position="53"/>
    </location>
</feature>
<sequence length="200" mass="21382">MATDSRPTRKELSHERIVDAAARALSVSGLQGVGVADVMKQAGLTHGGFYAHFESRDALLAEAVQHASTQAAGRMRQRVREGVARGVSPLRAVIEAYLSERHVQHPEQGCPIPNLASDIPRQSEPLRELANQRIQQIVRALEEALPPGEPPEGALVIAATLVGTVQLARALGPGERASTLLAETTRSLLQRYDRAAAAPA</sequence>
<evidence type="ECO:0000256" key="4">
    <source>
        <dbReference type="PROSITE-ProRule" id="PRU00335"/>
    </source>
</evidence>
<keyword evidence="2 4" id="KW-0238">DNA-binding</keyword>
<dbReference type="Pfam" id="PF00440">
    <property type="entry name" value="TetR_N"/>
    <property type="match status" value="1"/>
</dbReference>
<evidence type="ECO:0000259" key="5">
    <source>
        <dbReference type="PROSITE" id="PS50977"/>
    </source>
</evidence>
<dbReference type="SUPFAM" id="SSF48498">
    <property type="entry name" value="Tetracyclin repressor-like, C-terminal domain"/>
    <property type="match status" value="1"/>
</dbReference>
<evidence type="ECO:0000313" key="7">
    <source>
        <dbReference type="Proteomes" id="UP000249633"/>
    </source>
</evidence>
<dbReference type="Pfam" id="PF16925">
    <property type="entry name" value="TetR_C_13"/>
    <property type="match status" value="1"/>
</dbReference>
<accession>A0A2W5E0V3</accession>
<protein>
    <submittedName>
        <fullName evidence="6">TetR family transcriptional regulator</fullName>
    </submittedName>
</protein>
<evidence type="ECO:0000313" key="6">
    <source>
        <dbReference type="EMBL" id="PZP34630.1"/>
    </source>
</evidence>
<feature type="domain" description="HTH tetR-type" evidence="5">
    <location>
        <begin position="11"/>
        <end position="71"/>
    </location>
</feature>
<organism evidence="6 7">
    <name type="scientific">Roseateles depolymerans</name>
    <dbReference type="NCBI Taxonomy" id="76731"/>
    <lineage>
        <taxon>Bacteria</taxon>
        <taxon>Pseudomonadati</taxon>
        <taxon>Pseudomonadota</taxon>
        <taxon>Betaproteobacteria</taxon>
        <taxon>Burkholderiales</taxon>
        <taxon>Sphaerotilaceae</taxon>
        <taxon>Roseateles</taxon>
    </lineage>
</organism>
<dbReference type="Gene3D" id="1.10.10.60">
    <property type="entry name" value="Homeodomain-like"/>
    <property type="match status" value="1"/>
</dbReference>
<dbReference type="Gene3D" id="1.10.357.10">
    <property type="entry name" value="Tetracycline Repressor, domain 2"/>
    <property type="match status" value="1"/>
</dbReference>
<evidence type="ECO:0000256" key="2">
    <source>
        <dbReference type="ARBA" id="ARBA00023125"/>
    </source>
</evidence>
<dbReference type="SUPFAM" id="SSF46689">
    <property type="entry name" value="Homeodomain-like"/>
    <property type="match status" value="1"/>
</dbReference>
<dbReference type="PROSITE" id="PS50977">
    <property type="entry name" value="HTH_TETR_2"/>
    <property type="match status" value="1"/>
</dbReference>
<dbReference type="EMBL" id="QFOD01000004">
    <property type="protein sequence ID" value="PZP34630.1"/>
    <property type="molecule type" value="Genomic_DNA"/>
</dbReference>
<dbReference type="PANTHER" id="PTHR47506">
    <property type="entry name" value="TRANSCRIPTIONAL REGULATORY PROTEIN"/>
    <property type="match status" value="1"/>
</dbReference>
<proteinExistence type="predicted"/>